<dbReference type="Pfam" id="PF00248">
    <property type="entry name" value="Aldo_ket_red"/>
    <property type="match status" value="1"/>
</dbReference>
<evidence type="ECO:0000313" key="3">
    <source>
        <dbReference type="EMBL" id="UZJ31439.1"/>
    </source>
</evidence>
<proteinExistence type="predicted"/>
<dbReference type="Gene3D" id="3.20.20.100">
    <property type="entry name" value="NADP-dependent oxidoreductase domain"/>
    <property type="match status" value="1"/>
</dbReference>
<feature type="region of interest" description="Disordered" evidence="1">
    <location>
        <begin position="138"/>
        <end position="158"/>
    </location>
</feature>
<organism evidence="3 4">
    <name type="scientific">Streptomyces endophytica</name>
    <dbReference type="NCBI Taxonomy" id="2991496"/>
    <lineage>
        <taxon>Bacteria</taxon>
        <taxon>Bacillati</taxon>
        <taxon>Actinomycetota</taxon>
        <taxon>Actinomycetes</taxon>
        <taxon>Kitasatosporales</taxon>
        <taxon>Streptomycetaceae</taxon>
        <taxon>Streptomyces</taxon>
    </lineage>
</organism>
<dbReference type="InterPro" id="IPR053135">
    <property type="entry name" value="AKR2_Oxidoreductase"/>
</dbReference>
<keyword evidence="4" id="KW-1185">Reference proteome</keyword>
<dbReference type="Proteomes" id="UP001164959">
    <property type="component" value="Chromosome"/>
</dbReference>
<dbReference type="PANTHER" id="PTHR43312">
    <property type="entry name" value="D-THREO-ALDOSE 1-DEHYDROGENASE"/>
    <property type="match status" value="1"/>
</dbReference>
<gene>
    <name evidence="3" type="ORF">OJ254_15395</name>
</gene>
<evidence type="ECO:0000256" key="1">
    <source>
        <dbReference type="SAM" id="MobiDB-lite"/>
    </source>
</evidence>
<accession>A0ABY6PC80</accession>
<dbReference type="PANTHER" id="PTHR43312:SF1">
    <property type="entry name" value="NADP-DEPENDENT OXIDOREDUCTASE DOMAIN-CONTAINING PROTEIN"/>
    <property type="match status" value="1"/>
</dbReference>
<feature type="domain" description="NADP-dependent oxidoreductase" evidence="2">
    <location>
        <begin position="20"/>
        <end position="94"/>
    </location>
</feature>
<evidence type="ECO:0000313" key="4">
    <source>
        <dbReference type="Proteomes" id="UP001164959"/>
    </source>
</evidence>
<evidence type="ECO:0000259" key="2">
    <source>
        <dbReference type="Pfam" id="PF00248"/>
    </source>
</evidence>
<reference evidence="3" key="1">
    <citation type="submission" date="2022-11" db="EMBL/GenBank/DDBJ databases">
        <title>Identification and genomic analyses of a novel endophytic actinobacterium Streptomyces endophytica sp. nov. with potential for biocontrol of Yam anthracnose.</title>
        <authorList>
            <person name="Huang X."/>
        </authorList>
    </citation>
    <scope>NUCLEOTIDE SEQUENCE</scope>
    <source>
        <strain evidence="3">HNM0140</strain>
    </source>
</reference>
<protein>
    <submittedName>
        <fullName evidence="3">Aldo/keto reductase</fullName>
    </submittedName>
</protein>
<sequence>MTAATALPARTLGGLTSSAIGFGAMVLSPGVYGETDEQRATTALLSALDEGATLIDTADGYGPDGHNEQLIGRALRGRRDEVVLATKFGFRLPEGVAPHPFPVNYGFGELAVNADPATYAATPRHRCAIWGPTSSTCTTRTTRTRRFRSRTPSVPSPS</sequence>
<dbReference type="InterPro" id="IPR023210">
    <property type="entry name" value="NADP_OxRdtase_dom"/>
</dbReference>
<dbReference type="SUPFAM" id="SSF51430">
    <property type="entry name" value="NAD(P)-linked oxidoreductase"/>
    <property type="match status" value="1"/>
</dbReference>
<dbReference type="InterPro" id="IPR036812">
    <property type="entry name" value="NAD(P)_OxRdtase_dom_sf"/>
</dbReference>
<dbReference type="EMBL" id="CP110636">
    <property type="protein sequence ID" value="UZJ31439.1"/>
    <property type="molecule type" value="Genomic_DNA"/>
</dbReference>
<name>A0ABY6PC80_9ACTN</name>